<accession>A0ABT1WPU6</accession>
<evidence type="ECO:0000313" key="2">
    <source>
        <dbReference type="Proteomes" id="UP001059480"/>
    </source>
</evidence>
<dbReference type="SUPFAM" id="SSF52540">
    <property type="entry name" value="P-loop containing nucleoside triphosphate hydrolases"/>
    <property type="match status" value="1"/>
</dbReference>
<proteinExistence type="predicted"/>
<reference evidence="1" key="2">
    <citation type="journal article" date="2023" name="Curr. Microbiol.">
        <title>Granulicatella seriolae sp. nov., a Novel Facultative Anaerobe Isolated from Yellowtail Marine Fish.</title>
        <authorList>
            <person name="Lee M."/>
            <person name="Choi Y.J."/>
            <person name="Farooq A."/>
            <person name="Jeong J.B."/>
            <person name="Jung M.Y."/>
        </authorList>
    </citation>
    <scope>NUCLEOTIDE SEQUENCE</scope>
    <source>
        <strain evidence="1">S8</strain>
    </source>
</reference>
<dbReference type="Proteomes" id="UP001059480">
    <property type="component" value="Unassembled WGS sequence"/>
</dbReference>
<evidence type="ECO:0008006" key="3">
    <source>
        <dbReference type="Google" id="ProtNLM"/>
    </source>
</evidence>
<organism evidence="1 2">
    <name type="scientific">Granulicatella seriolae</name>
    <dbReference type="NCBI Taxonomy" id="2967226"/>
    <lineage>
        <taxon>Bacteria</taxon>
        <taxon>Bacillati</taxon>
        <taxon>Bacillota</taxon>
        <taxon>Bacilli</taxon>
        <taxon>Lactobacillales</taxon>
        <taxon>Carnobacteriaceae</taxon>
        <taxon>Granulicatella</taxon>
    </lineage>
</organism>
<gene>
    <name evidence="1" type="ORF">NPA36_08385</name>
</gene>
<reference evidence="1" key="3">
    <citation type="journal article" date="2023" name="Microbiol. Resour. Announc.">
        <title>Draft Genome Sequence of Granulicatella sp. Strain S8, Isolated from a Marine Fish, Seriola quinqueradiata.</title>
        <authorList>
            <person name="Lee M."/>
            <person name="Farooq A."/>
            <person name="Jeong J.B."/>
            <person name="Jung M.Y."/>
        </authorList>
    </citation>
    <scope>NUCLEOTIDE SEQUENCE</scope>
    <source>
        <strain evidence="1">S8</strain>
    </source>
</reference>
<dbReference type="InterPro" id="IPR027417">
    <property type="entry name" value="P-loop_NTPase"/>
</dbReference>
<sequence length="188" mass="22180">MKIIGLGGLSESGKSYSGSYLSKRHSIPRVKIVKYIEKFRVDYFKEEINLEDFHRYLYDTPNKFTEFFLEKMIQKLKDEYGSYPFIVVESLRDPFFGEYFKKVLKEDFIVIYLEARFEDRVEREAIKTGKDTSEISRLVYEKDITKVSQGALKYQELADYSIDNHSSIENLNLELDKIVTSIMDLTNK</sequence>
<protein>
    <recommendedName>
        <fullName evidence="3">Dephospho-CoA kinase</fullName>
    </recommendedName>
</protein>
<reference evidence="1" key="1">
    <citation type="submission" date="2022-07" db="EMBL/GenBank/DDBJ databases">
        <authorList>
            <person name="Jung M.-Y."/>
            <person name="Lee M."/>
        </authorList>
    </citation>
    <scope>NUCLEOTIDE SEQUENCE</scope>
    <source>
        <strain evidence="1">S8</strain>
    </source>
</reference>
<comment type="caution">
    <text evidence="1">The sequence shown here is derived from an EMBL/GenBank/DDBJ whole genome shotgun (WGS) entry which is preliminary data.</text>
</comment>
<dbReference type="PANTHER" id="PTHR41930">
    <property type="entry name" value="UPF0200 PROTEIN MJ1399"/>
    <property type="match status" value="1"/>
</dbReference>
<dbReference type="EMBL" id="JANHNZ010000009">
    <property type="protein sequence ID" value="MCQ9210566.1"/>
    <property type="molecule type" value="Genomic_DNA"/>
</dbReference>
<keyword evidence="2" id="KW-1185">Reference proteome</keyword>
<dbReference type="PANTHER" id="PTHR41930:SF1">
    <property type="entry name" value="DEPHOSPHO-COA KINASE"/>
    <property type="match status" value="1"/>
</dbReference>
<dbReference type="RefSeq" id="WP_256945678.1">
    <property type="nucleotide sequence ID" value="NZ_JANHNZ010000009.1"/>
</dbReference>
<name>A0ABT1WPU6_9LACT</name>
<dbReference type="Gene3D" id="3.40.50.300">
    <property type="entry name" value="P-loop containing nucleotide triphosphate hydrolases"/>
    <property type="match status" value="1"/>
</dbReference>
<evidence type="ECO:0000313" key="1">
    <source>
        <dbReference type="EMBL" id="MCQ9210566.1"/>
    </source>
</evidence>